<reference evidence="2 3" key="1">
    <citation type="submission" date="2015-07" db="EMBL/GenBank/DDBJ databases">
        <title>Genome sequencing of Kibdelosporangium phytohabitans.</title>
        <authorList>
            <person name="Qin S."/>
            <person name="Xing K."/>
        </authorList>
    </citation>
    <scope>NUCLEOTIDE SEQUENCE [LARGE SCALE GENOMIC DNA]</scope>
    <source>
        <strain evidence="2 3">KLBMP1111</strain>
    </source>
</reference>
<dbReference type="OrthoDB" id="3571050at2"/>
<sequence>MDETVSATRAGLLTKRLLVIASHAVEQAALAHVGTDPMVVIAMFQRLPYFERESKVYANIAVRAAATVVGMADRTRPDLPPGVTPVLLRKNEDLTREWSVAVLSPSFGAAVIAQDLEDVDPQRTRLEAARLFHGRWGLRRDEAYAEVVRLRDALGDRLPPVVRHKIDETLASVSEPASVVVEQCTEAAFRRLVGAIDRQTEKSSAILEDTARDHGIDRDPDTGLHTPSMLASWLGPSTDTVPLGLIMLKVHPLTDPHEQHDVRAVIHTGQNIAELLRAELRPVDRAIRLTESDFLLIKPAASEDMLAASTTRIREGVSDLTSMYPFVPMTCTSTWMLTRRRPLPLDTMRSQLDIATAHLEWPPVSGTLADHILSQTDQLLPAYW</sequence>
<dbReference type="EMBL" id="CP012752">
    <property type="protein sequence ID" value="ALG10555.1"/>
    <property type="molecule type" value="Genomic_DNA"/>
</dbReference>
<dbReference type="Proteomes" id="UP000063699">
    <property type="component" value="Chromosome"/>
</dbReference>
<dbReference type="KEGG" id="kphy:AOZ06_29935"/>
<name>A0A0N9I3C7_9PSEU</name>
<proteinExistence type="predicted"/>
<dbReference type="AlphaFoldDB" id="A0A0N9I3C7"/>
<dbReference type="STRING" id="860235.AOZ06_29935"/>
<organism evidence="2 3">
    <name type="scientific">Kibdelosporangium phytohabitans</name>
    <dbReference type="NCBI Taxonomy" id="860235"/>
    <lineage>
        <taxon>Bacteria</taxon>
        <taxon>Bacillati</taxon>
        <taxon>Actinomycetota</taxon>
        <taxon>Actinomycetes</taxon>
        <taxon>Pseudonocardiales</taxon>
        <taxon>Pseudonocardiaceae</taxon>
        <taxon>Kibdelosporangium</taxon>
    </lineage>
</organism>
<dbReference type="InterPro" id="IPR019278">
    <property type="entry name" value="DICT_dom"/>
</dbReference>
<evidence type="ECO:0000259" key="1">
    <source>
        <dbReference type="Pfam" id="PF10069"/>
    </source>
</evidence>
<gene>
    <name evidence="2" type="ORF">AOZ06_29935</name>
</gene>
<keyword evidence="3" id="KW-1185">Reference proteome</keyword>
<evidence type="ECO:0000313" key="2">
    <source>
        <dbReference type="EMBL" id="ALG10555.1"/>
    </source>
</evidence>
<accession>A0A0N9I3C7</accession>
<protein>
    <submittedName>
        <fullName evidence="2">Sensor protein</fullName>
    </submittedName>
</protein>
<dbReference type="Pfam" id="PF10069">
    <property type="entry name" value="DICT"/>
    <property type="match status" value="1"/>
</dbReference>
<feature type="domain" description="DICT" evidence="1">
    <location>
        <begin position="7"/>
        <end position="115"/>
    </location>
</feature>
<evidence type="ECO:0000313" key="3">
    <source>
        <dbReference type="Proteomes" id="UP000063699"/>
    </source>
</evidence>
<dbReference type="RefSeq" id="WP_054292458.1">
    <property type="nucleotide sequence ID" value="NZ_CP012752.1"/>
</dbReference>